<dbReference type="EMBL" id="KC811141">
    <property type="protein sequence ID" value="AGQ19730.1"/>
    <property type="molecule type" value="Genomic_DNA"/>
</dbReference>
<dbReference type="InterPro" id="IPR004413">
    <property type="entry name" value="GatB"/>
</dbReference>
<evidence type="ECO:0000256" key="1">
    <source>
        <dbReference type="ARBA" id="ARBA00005306"/>
    </source>
</evidence>
<keyword evidence="4 11" id="KW-0436">Ligase</keyword>
<evidence type="ECO:0000259" key="12">
    <source>
        <dbReference type="SMART" id="SM00845"/>
    </source>
</evidence>
<comment type="function">
    <text evidence="8 11">Allows the formation of correctly charged Asn-tRNA(Asn) or Gln-tRNA(Gln) through the transamidation of misacylated Asp-tRNA(Asn) or Glu-tRNA(Gln) in organisms which lack either or both of asparaginyl-tRNA or glutaminyl-tRNA synthetases. The reaction takes place in the presence of glutamine and ATP through an activated phospho-Asp-tRNA(Asn) or phospho-Glu-tRNA(Gln).</text>
</comment>
<comment type="similarity">
    <text evidence="1 11">Belongs to the GatB/GatE family. GatB subfamily.</text>
</comment>
<dbReference type="FunFam" id="1.10.10.410:FF:000001">
    <property type="entry name" value="Aspartyl/glutamyl-tRNA(Asn/Gln) amidotransferase subunit B"/>
    <property type="match status" value="1"/>
</dbReference>
<name>S5DS00_9ACTN</name>
<dbReference type="GO" id="GO:0016740">
    <property type="term" value="F:transferase activity"/>
    <property type="evidence" value="ECO:0007669"/>
    <property type="project" value="UniProtKB-KW"/>
</dbReference>
<dbReference type="Gene3D" id="1.10.10.410">
    <property type="match status" value="1"/>
</dbReference>
<dbReference type="GO" id="GO:0050566">
    <property type="term" value="F:asparaginyl-tRNA synthase (glutamine-hydrolyzing) activity"/>
    <property type="evidence" value="ECO:0007669"/>
    <property type="project" value="RHEA"/>
</dbReference>
<dbReference type="EC" id="6.3.5.-" evidence="11"/>
<dbReference type="SUPFAM" id="SSF55931">
    <property type="entry name" value="Glutamine synthetase/guanido kinase"/>
    <property type="match status" value="1"/>
</dbReference>
<dbReference type="HAMAP" id="MF_00121">
    <property type="entry name" value="GatB"/>
    <property type="match status" value="1"/>
</dbReference>
<protein>
    <recommendedName>
        <fullName evidence="3 11">Aspartyl/glutamyl-tRNA(Asn/Gln) amidotransferase subunit B</fullName>
        <shortName evidence="11">Asp/Glu-ADT subunit B</shortName>
        <ecNumber evidence="11">6.3.5.-</ecNumber>
    </recommendedName>
</protein>
<dbReference type="Pfam" id="PF02934">
    <property type="entry name" value="GatB_N"/>
    <property type="match status" value="1"/>
</dbReference>
<evidence type="ECO:0000256" key="5">
    <source>
        <dbReference type="ARBA" id="ARBA00022741"/>
    </source>
</evidence>
<accession>S5DS00</accession>
<dbReference type="InterPro" id="IPR006075">
    <property type="entry name" value="Asn/Gln-tRNA_Trfase_suB/E_cat"/>
</dbReference>
<dbReference type="InterPro" id="IPR003789">
    <property type="entry name" value="Asn/Gln_tRNA_amidoTrase-B-like"/>
</dbReference>
<dbReference type="NCBIfam" id="NF004012">
    <property type="entry name" value="PRK05477.1-2"/>
    <property type="match status" value="1"/>
</dbReference>
<dbReference type="SMART" id="SM00845">
    <property type="entry name" value="GatB_Yqey"/>
    <property type="match status" value="1"/>
</dbReference>
<evidence type="ECO:0000256" key="6">
    <source>
        <dbReference type="ARBA" id="ARBA00022840"/>
    </source>
</evidence>
<gene>
    <name evidence="11" type="primary">gatB</name>
</gene>
<dbReference type="SUPFAM" id="SSF89095">
    <property type="entry name" value="GatB/YqeY motif"/>
    <property type="match status" value="1"/>
</dbReference>
<organism evidence="13">
    <name type="scientific">Candidatus Actinomarina minuta</name>
    <dbReference type="NCBI Taxonomy" id="1389454"/>
    <lineage>
        <taxon>Bacteria</taxon>
        <taxon>Bacillati</taxon>
        <taxon>Actinomycetota</taxon>
        <taxon>Actinomycetes</taxon>
        <taxon>Candidatus Actinomarinidae</taxon>
        <taxon>Candidatus Actinomarinales</taxon>
        <taxon>Candidatus Actinomarineae</taxon>
        <taxon>Candidatus Actinomarinaceae</taxon>
        <taxon>Candidatus Actinomarina</taxon>
    </lineage>
</organism>
<comment type="catalytic activity">
    <reaction evidence="9 11">
        <text>L-aspartyl-tRNA(Asn) + L-glutamine + ATP + H2O = L-asparaginyl-tRNA(Asn) + L-glutamate + ADP + phosphate + 2 H(+)</text>
        <dbReference type="Rhea" id="RHEA:14513"/>
        <dbReference type="Rhea" id="RHEA-COMP:9674"/>
        <dbReference type="Rhea" id="RHEA-COMP:9677"/>
        <dbReference type="ChEBI" id="CHEBI:15377"/>
        <dbReference type="ChEBI" id="CHEBI:15378"/>
        <dbReference type="ChEBI" id="CHEBI:29985"/>
        <dbReference type="ChEBI" id="CHEBI:30616"/>
        <dbReference type="ChEBI" id="CHEBI:43474"/>
        <dbReference type="ChEBI" id="CHEBI:58359"/>
        <dbReference type="ChEBI" id="CHEBI:78515"/>
        <dbReference type="ChEBI" id="CHEBI:78516"/>
        <dbReference type="ChEBI" id="CHEBI:456216"/>
    </reaction>
</comment>
<reference evidence="13" key="1">
    <citation type="journal article" date="2013" name="Sci. Rep.">
        <title>Metagenomics uncovers a new group of low GC and ultra-small marine Actinobacteria.</title>
        <authorList>
            <person name="Ghai R."/>
            <person name="Mizuno C.M."/>
            <person name="Picazo A."/>
            <person name="Camacho A."/>
            <person name="Rodriguez-Valera F."/>
        </authorList>
    </citation>
    <scope>NUCLEOTIDE SEQUENCE</scope>
</reference>
<dbReference type="NCBIfam" id="NF004014">
    <property type="entry name" value="PRK05477.1-4"/>
    <property type="match status" value="1"/>
</dbReference>
<proteinExistence type="inferred from homology"/>
<dbReference type="AlphaFoldDB" id="S5DS00"/>
<keyword evidence="5 11" id="KW-0547">Nucleotide-binding</keyword>
<dbReference type="GO" id="GO:0006412">
    <property type="term" value="P:translation"/>
    <property type="evidence" value="ECO:0007669"/>
    <property type="project" value="UniProtKB-UniRule"/>
</dbReference>
<sequence>MNIVPTIGMETHVELKTNSKMFCRCNVAETEKPNENLCPTCIGLPGSLPVPNKKAIEYITLLALSTNCAITNDGMFHRKNYFYPDLPKNYQISQFDLPVGTDGSLEIVVDGEFGTVEIERVHMEEDTGKSTHIGSGRIDSATSTHLDFNRAGIPLVEVVTKPLIKSSKEAVAYIEELRQLVIDLNISEGKLEKGNLRFDANISVAYENADELGTKVEIKNMNSLKSLEKAIEYEISRQTKMLKNEEIIIQETRHWDEKKEVTSSMRSKEGSADYRYFSDPDIPNMILDEDFVTDIKKDMPLLPSDKRNTFIESGLSIEDANSLGKSATWIGELYNSVSNITKDSKVSFNWITGELQGQLRKLEKATPPTWLNPENLSEIISLVKSDKISFTSGKEILSKLIDEKINPEEYAVASKLIQENDTEEISKMVKEVLDENEEVIERISNGEQKLIGFLVGQVIKLSNGKVNPSVAKELLLKEIEQ</sequence>
<evidence type="ECO:0000256" key="9">
    <source>
        <dbReference type="ARBA" id="ARBA00047380"/>
    </source>
</evidence>
<dbReference type="PROSITE" id="PS01234">
    <property type="entry name" value="GATB"/>
    <property type="match status" value="1"/>
</dbReference>
<dbReference type="GO" id="GO:0050567">
    <property type="term" value="F:glutaminyl-tRNA synthase (glutamine-hydrolyzing) activity"/>
    <property type="evidence" value="ECO:0007669"/>
    <property type="project" value="UniProtKB-UniRule"/>
</dbReference>
<dbReference type="GO" id="GO:0005524">
    <property type="term" value="F:ATP binding"/>
    <property type="evidence" value="ECO:0007669"/>
    <property type="project" value="UniProtKB-KW"/>
</dbReference>
<keyword evidence="6 11" id="KW-0067">ATP-binding</keyword>
<dbReference type="InterPro" id="IPR023168">
    <property type="entry name" value="GatB_Yqey_C_2"/>
</dbReference>
<evidence type="ECO:0000256" key="2">
    <source>
        <dbReference type="ARBA" id="ARBA00011123"/>
    </source>
</evidence>
<dbReference type="Pfam" id="PF02637">
    <property type="entry name" value="GatB_Yqey"/>
    <property type="match status" value="1"/>
</dbReference>
<dbReference type="PANTHER" id="PTHR11659">
    <property type="entry name" value="GLUTAMYL-TRNA GLN AMIDOTRANSFERASE SUBUNIT B MITOCHONDRIAL AND PROKARYOTIC PET112-RELATED"/>
    <property type="match status" value="1"/>
</dbReference>
<evidence type="ECO:0000256" key="11">
    <source>
        <dbReference type="HAMAP-Rule" id="MF_00121"/>
    </source>
</evidence>
<dbReference type="InterPro" id="IPR017958">
    <property type="entry name" value="Gln-tRNA_amidoTrfase_suB_CS"/>
</dbReference>
<dbReference type="InterPro" id="IPR018027">
    <property type="entry name" value="Asn/Gln_amidotransferase"/>
</dbReference>
<comment type="subunit">
    <text evidence="2 11">Heterotrimer of A, B and C subunits.</text>
</comment>
<feature type="domain" description="Asn/Gln amidotransferase" evidence="12">
    <location>
        <begin position="332"/>
        <end position="479"/>
    </location>
</feature>
<evidence type="ECO:0000256" key="4">
    <source>
        <dbReference type="ARBA" id="ARBA00022598"/>
    </source>
</evidence>
<comment type="catalytic activity">
    <reaction evidence="10 11">
        <text>L-glutamyl-tRNA(Gln) + L-glutamine + ATP + H2O = L-glutaminyl-tRNA(Gln) + L-glutamate + ADP + phosphate + H(+)</text>
        <dbReference type="Rhea" id="RHEA:17521"/>
        <dbReference type="Rhea" id="RHEA-COMP:9681"/>
        <dbReference type="Rhea" id="RHEA-COMP:9684"/>
        <dbReference type="ChEBI" id="CHEBI:15377"/>
        <dbReference type="ChEBI" id="CHEBI:15378"/>
        <dbReference type="ChEBI" id="CHEBI:29985"/>
        <dbReference type="ChEBI" id="CHEBI:30616"/>
        <dbReference type="ChEBI" id="CHEBI:43474"/>
        <dbReference type="ChEBI" id="CHEBI:58359"/>
        <dbReference type="ChEBI" id="CHEBI:78520"/>
        <dbReference type="ChEBI" id="CHEBI:78521"/>
        <dbReference type="ChEBI" id="CHEBI:456216"/>
    </reaction>
</comment>
<evidence type="ECO:0000256" key="8">
    <source>
        <dbReference type="ARBA" id="ARBA00024799"/>
    </source>
</evidence>
<dbReference type="NCBIfam" id="TIGR00133">
    <property type="entry name" value="gatB"/>
    <property type="match status" value="1"/>
</dbReference>
<evidence type="ECO:0000256" key="3">
    <source>
        <dbReference type="ARBA" id="ARBA00016923"/>
    </source>
</evidence>
<dbReference type="InterPro" id="IPR014746">
    <property type="entry name" value="Gln_synth/guanido_kin_cat_dom"/>
</dbReference>
<keyword evidence="13" id="KW-0808">Transferase</keyword>
<evidence type="ECO:0000256" key="7">
    <source>
        <dbReference type="ARBA" id="ARBA00022917"/>
    </source>
</evidence>
<keyword evidence="7 11" id="KW-0648">Protein biosynthesis</keyword>
<evidence type="ECO:0000256" key="10">
    <source>
        <dbReference type="ARBA" id="ARBA00047913"/>
    </source>
</evidence>
<evidence type="ECO:0000313" key="13">
    <source>
        <dbReference type="EMBL" id="AGQ19730.1"/>
    </source>
</evidence>
<dbReference type="InterPro" id="IPR017959">
    <property type="entry name" value="Asn/Gln-tRNA_amidoTrfase_suB/E"/>
</dbReference>